<accession>A0A5J6QHD3</accession>
<evidence type="ECO:0000313" key="1">
    <source>
        <dbReference type="EMBL" id="QEY61877.1"/>
    </source>
</evidence>
<name>A0A5J6QHD3_9GAMM</name>
<evidence type="ECO:0008006" key="3">
    <source>
        <dbReference type="Google" id="ProtNLM"/>
    </source>
</evidence>
<evidence type="ECO:0000313" key="2">
    <source>
        <dbReference type="Proteomes" id="UP000327179"/>
    </source>
</evidence>
<sequence length="150" mass="16878">MSSPSDAFECHWRPSRRLLALYLILSFLAVLALSVADIPFWARLAGYLACVAHGAWCLPGQILLTSPKAFTGLRLDGDGWQLWCAADGWRPVQLRPDSLALPLAVILRFRLSGTWWGKGLCIPADALDQEQHRRLRVRLGFSRRRWAEPG</sequence>
<protein>
    <recommendedName>
        <fullName evidence="3">Toxin CptA</fullName>
    </recommendedName>
</protein>
<dbReference type="KEGG" id="plal:FXN65_07310"/>
<dbReference type="EMBL" id="CP043311">
    <property type="protein sequence ID" value="QEY61877.1"/>
    <property type="molecule type" value="Genomic_DNA"/>
</dbReference>
<dbReference type="Proteomes" id="UP000327179">
    <property type="component" value="Chromosome"/>
</dbReference>
<gene>
    <name evidence="1" type="ORF">FXN65_07310</name>
</gene>
<organism evidence="1 2">
    <name type="scientific">Metapseudomonas lalkuanensis</name>
    <dbReference type="NCBI Taxonomy" id="2604832"/>
    <lineage>
        <taxon>Bacteria</taxon>
        <taxon>Pseudomonadati</taxon>
        <taxon>Pseudomonadota</taxon>
        <taxon>Gammaproteobacteria</taxon>
        <taxon>Pseudomonadales</taxon>
        <taxon>Pseudomonadaceae</taxon>
        <taxon>Metapseudomonas</taxon>
    </lineage>
</organism>
<dbReference type="InterPro" id="IPR009883">
    <property type="entry name" value="YgfX"/>
</dbReference>
<proteinExistence type="predicted"/>
<reference evidence="1 2" key="1">
    <citation type="submission" date="2019-08" db="EMBL/GenBank/DDBJ databases">
        <title>Whole-genome Sequencing of e-waste polymer degrading bacterium Pseudomonas sp. strain PE08.</title>
        <authorList>
            <person name="Kirdat K."/>
            <person name="Debbarma P."/>
            <person name="Narawade N."/>
            <person name="Suyal D."/>
            <person name="Thorat V."/>
            <person name="Shouche Y."/>
            <person name="Goel R."/>
            <person name="Yadav A."/>
        </authorList>
    </citation>
    <scope>NUCLEOTIDE SEQUENCE [LARGE SCALE GENOMIC DNA]</scope>
    <source>
        <strain evidence="1 2">PE08</strain>
    </source>
</reference>
<dbReference type="Pfam" id="PF07254">
    <property type="entry name" value="Cpta_toxin"/>
    <property type="match status" value="1"/>
</dbReference>
<dbReference type="AlphaFoldDB" id="A0A5J6QHD3"/>
<dbReference type="RefSeq" id="WP_151132421.1">
    <property type="nucleotide sequence ID" value="NZ_CP043311.1"/>
</dbReference>
<keyword evidence="2" id="KW-1185">Reference proteome</keyword>